<dbReference type="OrthoDB" id="7506990at2"/>
<proteinExistence type="predicted"/>
<dbReference type="Pfam" id="PF22764">
    <property type="entry name" value="E217_Gp32"/>
    <property type="match status" value="1"/>
</dbReference>
<protein>
    <submittedName>
        <fullName evidence="1">Uncharacterized protein</fullName>
    </submittedName>
</protein>
<accession>A0A4Y6UL90</accession>
<dbReference type="KEGG" id="ssam:E3D00_07395"/>
<dbReference type="AlphaFoldDB" id="A0A4Y6UL90"/>
<reference evidence="1 2" key="1">
    <citation type="submission" date="2019-03" db="EMBL/GenBank/DDBJ databases">
        <title>The complete genome sequence of Swingsia samuiensis NBRC107927(T).</title>
        <authorList>
            <person name="Chua K.-O."/>
            <person name="Chan K.-G."/>
            <person name="See-Too W.-S."/>
        </authorList>
    </citation>
    <scope>NUCLEOTIDE SEQUENCE [LARGE SCALE GENOMIC DNA]</scope>
    <source>
        <strain evidence="1 2">AH83</strain>
    </source>
</reference>
<evidence type="ECO:0000313" key="2">
    <source>
        <dbReference type="Proteomes" id="UP000316313"/>
    </source>
</evidence>
<dbReference type="InterPro" id="IPR054440">
    <property type="entry name" value="Gp32-like"/>
</dbReference>
<dbReference type="RefSeq" id="WP_141461329.1">
    <property type="nucleotide sequence ID" value="NZ_CP038141.1"/>
</dbReference>
<sequence>MAGGLITSANAIFMLTFTGLFNAPVRLENFSADRAFEAEAIELAETKMSIDGFLNRGYVPRAVSMTVTLSAASKSIPYFDALIMASQQSRTVITLGGEISIPDTGRKFTLLNGCLTNGSVFPSAGTTLEDQTYTLQWERVLPAGI</sequence>
<gene>
    <name evidence="1" type="ORF">E3D00_07395</name>
</gene>
<keyword evidence="2" id="KW-1185">Reference proteome</keyword>
<name>A0A4Y6UL90_9PROT</name>
<organism evidence="1 2">
    <name type="scientific">Swingsia samuiensis</name>
    <dbReference type="NCBI Taxonomy" id="1293412"/>
    <lineage>
        <taxon>Bacteria</taxon>
        <taxon>Pseudomonadati</taxon>
        <taxon>Pseudomonadota</taxon>
        <taxon>Alphaproteobacteria</taxon>
        <taxon>Acetobacterales</taxon>
        <taxon>Acetobacteraceae</taxon>
        <taxon>Swingsia</taxon>
    </lineage>
</organism>
<dbReference type="EMBL" id="CP038141">
    <property type="protein sequence ID" value="QDH17408.1"/>
    <property type="molecule type" value="Genomic_DNA"/>
</dbReference>
<dbReference type="Proteomes" id="UP000316313">
    <property type="component" value="Chromosome"/>
</dbReference>
<evidence type="ECO:0000313" key="1">
    <source>
        <dbReference type="EMBL" id="QDH17408.1"/>
    </source>
</evidence>